<reference evidence="9" key="2">
    <citation type="submission" date="2020-09" db="EMBL/GenBank/DDBJ databases">
        <authorList>
            <person name="Sun Q."/>
            <person name="Ohkuma M."/>
        </authorList>
    </citation>
    <scope>NUCLEOTIDE SEQUENCE</scope>
    <source>
        <strain evidence="9">JCM 4790</strain>
    </source>
</reference>
<dbReference type="InterPro" id="IPR036291">
    <property type="entry name" value="NAD(P)-bd_dom_sf"/>
</dbReference>
<dbReference type="SUPFAM" id="SSF51735">
    <property type="entry name" value="NAD(P)-binding Rossmann-fold domains"/>
    <property type="match status" value="1"/>
</dbReference>
<dbReference type="SUPFAM" id="SSF50129">
    <property type="entry name" value="GroES-like"/>
    <property type="match status" value="1"/>
</dbReference>
<comment type="caution">
    <text evidence="9">The sequence shown here is derived from an EMBL/GenBank/DDBJ whole genome shotgun (WGS) entry which is preliminary data.</text>
</comment>
<proteinExistence type="inferred from homology"/>
<reference evidence="9" key="1">
    <citation type="journal article" date="2014" name="Int. J. Syst. Evol. Microbiol.">
        <title>Complete genome sequence of Corynebacterium casei LMG S-19264T (=DSM 44701T), isolated from a smear-ripened cheese.</title>
        <authorList>
            <consortium name="US DOE Joint Genome Institute (JGI-PGF)"/>
            <person name="Walter F."/>
            <person name="Albersmeier A."/>
            <person name="Kalinowski J."/>
            <person name="Ruckert C."/>
        </authorList>
    </citation>
    <scope>NUCLEOTIDE SEQUENCE</scope>
    <source>
        <strain evidence="9">JCM 4790</strain>
    </source>
</reference>
<feature type="domain" description="Quinate/shikimate 5-dehydrogenase/glutamyl-tRNA reductase" evidence="7">
    <location>
        <begin position="133"/>
        <end position="211"/>
    </location>
</feature>
<comment type="cofactor">
    <cofactor evidence="1">
        <name>Zn(2+)</name>
        <dbReference type="ChEBI" id="CHEBI:29105"/>
    </cofactor>
</comment>
<keyword evidence="10" id="KW-1185">Reference proteome</keyword>
<dbReference type="Gene3D" id="3.40.50.720">
    <property type="entry name" value="NAD(P)-binding Rossmann-like Domain"/>
    <property type="match status" value="1"/>
</dbReference>
<feature type="compositionally biased region" description="Basic and acidic residues" evidence="6">
    <location>
        <begin position="1"/>
        <end position="10"/>
    </location>
</feature>
<evidence type="ECO:0000256" key="5">
    <source>
        <dbReference type="ARBA" id="ARBA00023002"/>
    </source>
</evidence>
<dbReference type="GO" id="GO:0046872">
    <property type="term" value="F:metal ion binding"/>
    <property type="evidence" value="ECO:0007669"/>
    <property type="project" value="UniProtKB-KW"/>
</dbReference>
<keyword evidence="3" id="KW-0479">Metal-binding</keyword>
<dbReference type="AlphaFoldDB" id="A0A918U6T6"/>
<evidence type="ECO:0000256" key="6">
    <source>
        <dbReference type="SAM" id="MobiDB-lite"/>
    </source>
</evidence>
<dbReference type="EMBL" id="BMVU01000041">
    <property type="protein sequence ID" value="GGX99566.1"/>
    <property type="molecule type" value="Genomic_DNA"/>
</dbReference>
<evidence type="ECO:0000256" key="1">
    <source>
        <dbReference type="ARBA" id="ARBA00001947"/>
    </source>
</evidence>
<feature type="domain" description="Alcohol dehydrogenase-like N-terminal" evidence="8">
    <location>
        <begin position="23"/>
        <end position="80"/>
    </location>
</feature>
<dbReference type="PANTHER" id="PTHR43350:SF17">
    <property type="entry name" value="NAD-DEPENDENT ALCOHOL DEHYDROGENASE"/>
    <property type="match status" value="1"/>
</dbReference>
<dbReference type="InterPro" id="IPR011032">
    <property type="entry name" value="GroES-like_sf"/>
</dbReference>
<evidence type="ECO:0000256" key="3">
    <source>
        <dbReference type="ARBA" id="ARBA00022723"/>
    </source>
</evidence>
<evidence type="ECO:0000256" key="4">
    <source>
        <dbReference type="ARBA" id="ARBA00022833"/>
    </source>
</evidence>
<comment type="similarity">
    <text evidence="2">Belongs to the zinc-containing alcohol dehydrogenase family.</text>
</comment>
<dbReference type="Gene3D" id="3.90.180.10">
    <property type="entry name" value="Medium-chain alcohol dehydrogenases, catalytic domain"/>
    <property type="match status" value="2"/>
</dbReference>
<dbReference type="InterPro" id="IPR013154">
    <property type="entry name" value="ADH-like_N"/>
</dbReference>
<dbReference type="GO" id="GO:0016491">
    <property type="term" value="F:oxidoreductase activity"/>
    <property type="evidence" value="ECO:0007669"/>
    <property type="project" value="UniProtKB-KW"/>
</dbReference>
<evidence type="ECO:0000313" key="10">
    <source>
        <dbReference type="Proteomes" id="UP000619244"/>
    </source>
</evidence>
<keyword evidence="4" id="KW-0862">Zinc</keyword>
<evidence type="ECO:0000259" key="7">
    <source>
        <dbReference type="Pfam" id="PF01488"/>
    </source>
</evidence>
<protein>
    <submittedName>
        <fullName evidence="9">L-idonate 5-dehydrogenase</fullName>
    </submittedName>
</protein>
<evidence type="ECO:0000313" key="9">
    <source>
        <dbReference type="EMBL" id="GGX99566.1"/>
    </source>
</evidence>
<dbReference type="PANTHER" id="PTHR43350">
    <property type="entry name" value="NAD-DEPENDENT ALCOHOL DEHYDROGENASE"/>
    <property type="match status" value="1"/>
</dbReference>
<organism evidence="9 10">
    <name type="scientific">Streptomyces minutiscleroticus</name>
    <dbReference type="NCBI Taxonomy" id="68238"/>
    <lineage>
        <taxon>Bacteria</taxon>
        <taxon>Bacillati</taxon>
        <taxon>Actinomycetota</taxon>
        <taxon>Actinomycetes</taxon>
        <taxon>Kitasatosporales</taxon>
        <taxon>Streptomycetaceae</taxon>
        <taxon>Streptomyces</taxon>
    </lineage>
</organism>
<evidence type="ECO:0000259" key="8">
    <source>
        <dbReference type="Pfam" id="PF08240"/>
    </source>
</evidence>
<dbReference type="Proteomes" id="UP000619244">
    <property type="component" value="Unassembled WGS sequence"/>
</dbReference>
<feature type="region of interest" description="Disordered" evidence="6">
    <location>
        <begin position="1"/>
        <end position="23"/>
    </location>
</feature>
<keyword evidence="5" id="KW-0560">Oxidoreductase</keyword>
<dbReference type="Pfam" id="PF08240">
    <property type="entry name" value="ADH_N"/>
    <property type="match status" value="1"/>
</dbReference>
<evidence type="ECO:0000256" key="2">
    <source>
        <dbReference type="ARBA" id="ARBA00008072"/>
    </source>
</evidence>
<dbReference type="InterPro" id="IPR006151">
    <property type="entry name" value="Shikm_DH/Glu-tRNA_Rdtase"/>
</dbReference>
<gene>
    <name evidence="9" type="ORF">GCM10010358_61630</name>
</gene>
<dbReference type="RefSeq" id="WP_229919638.1">
    <property type="nucleotide sequence ID" value="NZ_BMVU01000041.1"/>
</dbReference>
<sequence length="333" mass="34572">MRVTLEEGRALLRSSPPPRPAGASSVLVDIELAGLCRSDLKEVAGARHGPSQFGHELVGRVRTSTVAGLTEGTRVVLDPNVRVDRGTGFADRMWAAGPPALLRQALQPVPDGLPARRLVFAEPLACAVHCLRVAGRRAGDLAGAAVTVLGAGTAGVLIAALARRAGARVTLGNRGHERVAAVRRTGVAGTDVHAFDRLPDRSADVVVAATSFVVPAVLDVARRILAPGGLLVLYGGTAPGDRHPGLDCDLDALRRSESVSALSWQGRPVRVAGSYGTAEEDFDAVVRLLSDREDPLAAEALVSAEVDLEGLVSLLSAAAPLPPGKVLVHPDPR</sequence>
<dbReference type="Pfam" id="PF01488">
    <property type="entry name" value="Shikimate_DH"/>
    <property type="match status" value="1"/>
</dbReference>
<accession>A0A918U6T6</accession>
<name>A0A918U6T6_9ACTN</name>